<name>A0ABS8WUK6_DATST</name>
<keyword evidence="1" id="KW-1133">Transmembrane helix</keyword>
<protein>
    <submittedName>
        <fullName evidence="2">Uncharacterized protein</fullName>
    </submittedName>
</protein>
<keyword evidence="1" id="KW-0812">Transmembrane</keyword>
<organism evidence="2 3">
    <name type="scientific">Datura stramonium</name>
    <name type="common">Jimsonweed</name>
    <name type="synonym">Common thornapple</name>
    <dbReference type="NCBI Taxonomy" id="4076"/>
    <lineage>
        <taxon>Eukaryota</taxon>
        <taxon>Viridiplantae</taxon>
        <taxon>Streptophyta</taxon>
        <taxon>Embryophyta</taxon>
        <taxon>Tracheophyta</taxon>
        <taxon>Spermatophyta</taxon>
        <taxon>Magnoliopsida</taxon>
        <taxon>eudicotyledons</taxon>
        <taxon>Gunneridae</taxon>
        <taxon>Pentapetalae</taxon>
        <taxon>asterids</taxon>
        <taxon>lamiids</taxon>
        <taxon>Solanales</taxon>
        <taxon>Solanaceae</taxon>
        <taxon>Solanoideae</taxon>
        <taxon>Datureae</taxon>
        <taxon>Datura</taxon>
    </lineage>
</organism>
<sequence length="419" mass="47680">MKSQAKVPPRPRFKNLPILLLRNVINLMVFLEIYFLILVTYQKYLQRAYELSIKHDLQVSRLCYDPVHLAVFIGLNYVNVSKLASMSTRTTVGDTMRSLPKIETSSLMDNFGEFGIDQMKIIEFHFEPYEKTPHTKINVLGPSSGRLDNTNNHLFSLRSDIEVESVNSEYKKFTRTENGPVDEEEADEEGVANSVEPLRNSCRVSRSISQNTSHSVWDKVNHSDKAIPRASKVSESFLNVVALKKPSSSLLNNTREDGSLHSFANRSFLAKKLKKQIIERWKLISACQEIEVGCRSHILGEMRAMAELETRPQYMDFKHDKHCFMRIRRSGSCSPLCISGKDGTKYEHSRISPLDSRVASGTPKNRIGNEASKYFWHLRKKQSVHGKDSKPYNLKQKAGLECRDLSSVLDQSTGSFSLA</sequence>
<keyword evidence="1" id="KW-0472">Membrane</keyword>
<dbReference type="Proteomes" id="UP000823775">
    <property type="component" value="Unassembled WGS sequence"/>
</dbReference>
<evidence type="ECO:0000313" key="3">
    <source>
        <dbReference type="Proteomes" id="UP000823775"/>
    </source>
</evidence>
<accession>A0ABS8WUK6</accession>
<evidence type="ECO:0000313" key="2">
    <source>
        <dbReference type="EMBL" id="MCE3216627.1"/>
    </source>
</evidence>
<feature type="transmembrane region" description="Helical" evidence="1">
    <location>
        <begin position="20"/>
        <end position="41"/>
    </location>
</feature>
<gene>
    <name evidence="2" type="ORF">HAX54_007239</name>
</gene>
<proteinExistence type="predicted"/>
<evidence type="ECO:0000256" key="1">
    <source>
        <dbReference type="SAM" id="Phobius"/>
    </source>
</evidence>
<comment type="caution">
    <text evidence="2">The sequence shown here is derived from an EMBL/GenBank/DDBJ whole genome shotgun (WGS) entry which is preliminary data.</text>
</comment>
<reference evidence="2 3" key="1">
    <citation type="journal article" date="2021" name="BMC Genomics">
        <title>Datura genome reveals duplications of psychoactive alkaloid biosynthetic genes and high mutation rate following tissue culture.</title>
        <authorList>
            <person name="Rajewski A."/>
            <person name="Carter-House D."/>
            <person name="Stajich J."/>
            <person name="Litt A."/>
        </authorList>
    </citation>
    <scope>NUCLEOTIDE SEQUENCE [LARGE SCALE GENOMIC DNA]</scope>
    <source>
        <strain evidence="2">AR-01</strain>
    </source>
</reference>
<dbReference type="EMBL" id="JACEIK010013703">
    <property type="protein sequence ID" value="MCE3216627.1"/>
    <property type="molecule type" value="Genomic_DNA"/>
</dbReference>
<keyword evidence="3" id="KW-1185">Reference proteome</keyword>
<dbReference type="PANTHER" id="PTHR46836">
    <property type="entry name" value="AFADIN"/>
    <property type="match status" value="1"/>
</dbReference>
<dbReference type="PANTHER" id="PTHR46836:SF7">
    <property type="entry name" value="PHOSPHATIDYLINOSITOL N-ACETYGLUCOSAMINLYTRANSFERASE SUBUNIT P-LIKE PROTEIN"/>
    <property type="match status" value="1"/>
</dbReference>